<evidence type="ECO:0000313" key="3">
    <source>
        <dbReference type="EMBL" id="KAG7549234.1"/>
    </source>
</evidence>
<feature type="region of interest" description="Disordered" evidence="1">
    <location>
        <begin position="207"/>
        <end position="244"/>
    </location>
</feature>
<feature type="domain" description="PPM-type phosphatase" evidence="2">
    <location>
        <begin position="248"/>
        <end position="674"/>
    </location>
</feature>
<feature type="region of interest" description="Disordered" evidence="1">
    <location>
        <begin position="156"/>
        <end position="178"/>
    </location>
</feature>
<dbReference type="Pfam" id="PF00481">
    <property type="entry name" value="PP2C"/>
    <property type="match status" value="1"/>
</dbReference>
<proteinExistence type="predicted"/>
<comment type="caution">
    <text evidence="3">The sequence shown here is derived from an EMBL/GenBank/DDBJ whole genome shotgun (WGS) entry which is preliminary data.</text>
</comment>
<feature type="region of interest" description="Disordered" evidence="1">
    <location>
        <begin position="328"/>
        <end position="359"/>
    </location>
</feature>
<dbReference type="SMART" id="SM00332">
    <property type="entry name" value="PP2Cc"/>
    <property type="match status" value="1"/>
</dbReference>
<dbReference type="InterPro" id="IPR015655">
    <property type="entry name" value="PP2C"/>
</dbReference>
<dbReference type="PANTHER" id="PTHR13832:SF671">
    <property type="entry name" value="PROTEIN PHOSPHATASE 2C 66-RELATED"/>
    <property type="match status" value="1"/>
</dbReference>
<sequence>MGNGVTTLTGCCTGTIAGKISRRYDVSLVHDGLGHSFCYIRPDLTGVVLPSSEIPLCSETIQETTTTFRSISGASVSANPSTALSGALSSDSDCPYSSAVSASAFESSGNFASLPLQPVPRGSTWQSGPIVNESGLGSAPFERRFLSGPIESGLYSGPIESTKKTEKEKPKKIRKKSKSKKNFLTFKTLFTSLISNNKSRLKKSVIEPINGSDSSDSGRHHHEPVITSSRSHENPKFDLEEEDEKQSIDSVLDVQWAQGKAGEDRVHVVVSEDNGWVFVGIYDGFSGPDAPDYLLNNLYTAVQKELNGLLWNDEKLRSFGENCETQLGKCSDEEDSNSGKENCPVVNSDDPVASGARNQERSVKWRCEWENKSNNKTKSDNKCDPKGSNSTTTNHKDVLRALLLALRKTEDAYLELADQMVKENPELALMGSCVLVTLMKGEDVYVMNVGDSRAVLGRKPNLATGRKRQKELERIREDSSLEDKEILMNGAMRNTLVPLQLNMEHSTRIEEEVRRIKKEHPDDDCAVENDRVKGYLKVTRAFGAGFLKQPKWNDALLEMFRIDYIGTSPYITCSPSLCHHKLTSRDKFLILSSDGLYEYFSNQEAIFEVESFISAFPEGDPAQHLIQEVLLRAANKFGMDFHELLEIPQGDRRSRSHGLGLLNTIAATLVASSLTQGFIAYISSRRLQPSLHWCLLPCSASATEFSLLVWYFTDGCSNSSFAYELRSAQGFSSRGLSLQPLSSSFIFAVFFLRLTSSSLQPPFGLITLAVFAQLTS</sequence>
<dbReference type="EMBL" id="JAEFBK010000011">
    <property type="protein sequence ID" value="KAG7549234.1"/>
    <property type="molecule type" value="Genomic_DNA"/>
</dbReference>
<dbReference type="AlphaFoldDB" id="A0A8T1YSI3"/>
<keyword evidence="4" id="KW-1185">Reference proteome</keyword>
<dbReference type="CDD" id="cd00143">
    <property type="entry name" value="PP2Cc"/>
    <property type="match status" value="1"/>
</dbReference>
<name>A0A8T1YSI3_9BRAS</name>
<gene>
    <name evidence="3" type="ORF">ISN45_Aa06g001520</name>
</gene>
<dbReference type="PANTHER" id="PTHR13832">
    <property type="entry name" value="PROTEIN PHOSPHATASE 2C"/>
    <property type="match status" value="1"/>
</dbReference>
<dbReference type="InterPro" id="IPR001932">
    <property type="entry name" value="PPM-type_phosphatase-like_dom"/>
</dbReference>
<dbReference type="Proteomes" id="UP000694240">
    <property type="component" value="Chromosome 11"/>
</dbReference>
<reference evidence="3 4" key="1">
    <citation type="submission" date="2020-12" db="EMBL/GenBank/DDBJ databases">
        <title>Concerted genomic and epigenomic changes stabilize Arabidopsis allopolyploids.</title>
        <authorList>
            <person name="Chen Z."/>
        </authorList>
    </citation>
    <scope>NUCLEOTIDE SEQUENCE [LARGE SCALE GENOMIC DNA]</scope>
    <source>
        <strain evidence="3">Allo738</strain>
        <tissue evidence="3">Leaf</tissue>
    </source>
</reference>
<accession>A0A8T1YSI3</accession>
<evidence type="ECO:0000259" key="2">
    <source>
        <dbReference type="PROSITE" id="PS51746"/>
    </source>
</evidence>
<protein>
    <submittedName>
        <fullName evidence="3">PPM-type phosphatase domain</fullName>
    </submittedName>
</protein>
<dbReference type="GO" id="GO:0004722">
    <property type="term" value="F:protein serine/threonine phosphatase activity"/>
    <property type="evidence" value="ECO:0007669"/>
    <property type="project" value="InterPro"/>
</dbReference>
<evidence type="ECO:0000313" key="4">
    <source>
        <dbReference type="Proteomes" id="UP000694240"/>
    </source>
</evidence>
<evidence type="ECO:0000256" key="1">
    <source>
        <dbReference type="SAM" id="MobiDB-lite"/>
    </source>
</evidence>
<organism evidence="3 4">
    <name type="scientific">Arabidopsis thaliana x Arabidopsis arenosa</name>
    <dbReference type="NCBI Taxonomy" id="1240361"/>
    <lineage>
        <taxon>Eukaryota</taxon>
        <taxon>Viridiplantae</taxon>
        <taxon>Streptophyta</taxon>
        <taxon>Embryophyta</taxon>
        <taxon>Tracheophyta</taxon>
        <taxon>Spermatophyta</taxon>
        <taxon>Magnoliopsida</taxon>
        <taxon>eudicotyledons</taxon>
        <taxon>Gunneridae</taxon>
        <taxon>Pentapetalae</taxon>
        <taxon>rosids</taxon>
        <taxon>malvids</taxon>
        <taxon>Brassicales</taxon>
        <taxon>Brassicaceae</taxon>
        <taxon>Camelineae</taxon>
        <taxon>Arabidopsis</taxon>
    </lineage>
</organism>
<dbReference type="PROSITE" id="PS51746">
    <property type="entry name" value="PPM_2"/>
    <property type="match status" value="1"/>
</dbReference>